<reference evidence="3" key="1">
    <citation type="submission" date="2022-04" db="EMBL/GenBank/DDBJ databases">
        <title>Desulfatitalea alkaliphila sp. nov., a novel anaerobic sulfate-reducing bacterium isolated from terrestrial mud volcano, Taman Peninsula, Russia.</title>
        <authorList>
            <person name="Khomyakova M.A."/>
            <person name="Merkel A.Y."/>
            <person name="Slobodkin A.I."/>
        </authorList>
    </citation>
    <scope>NUCLEOTIDE SEQUENCE</scope>
    <source>
        <strain evidence="3">M08but</strain>
    </source>
</reference>
<feature type="signal peptide" evidence="2">
    <location>
        <begin position="1"/>
        <end position="25"/>
    </location>
</feature>
<evidence type="ECO:0000256" key="1">
    <source>
        <dbReference type="ARBA" id="ARBA00022729"/>
    </source>
</evidence>
<name>A0AA41R1R1_9BACT</name>
<evidence type="ECO:0000313" key="4">
    <source>
        <dbReference type="Proteomes" id="UP001165427"/>
    </source>
</evidence>
<sequence length="353" mass="39583">MCKRILAATVITLVVFAFVFPPAHAAEKVFRWKYQQMRIAAEPGMAYYKEMFEKTLPAMTNGRLKVQMFWGGDLVKSTDALDAVQSGIVEMIGMPSIYFKGVIPEASIEYGLPFGIRTPYEMYNFMYGKDMPNMFGGWRAIDVYRKIYAKHGVHYLAGGVDCWPAAFMFRSPINSIGDIKGKKVRASGLMISWIERLGGQGVFIPGEEAYSALQTGAIDGITWGGAMGMHSMKFHEVAKYYLYPSLMPINHLTVLVNQKAWDALPEDLQVALEQAVVRAGMDITAHQNWSGEQWGLRQMAKAGVTINHLTGEDLKKAEEVAYGLWEEEAQKSPEAAELVGMMKDYMRTMGYME</sequence>
<evidence type="ECO:0000256" key="2">
    <source>
        <dbReference type="SAM" id="SignalP"/>
    </source>
</evidence>
<dbReference type="Proteomes" id="UP001165427">
    <property type="component" value="Unassembled WGS sequence"/>
</dbReference>
<dbReference type="RefSeq" id="WP_246906553.1">
    <property type="nucleotide sequence ID" value="NZ_JALJRB010000009.1"/>
</dbReference>
<gene>
    <name evidence="3" type="primary">dctP</name>
    <name evidence="3" type="ORF">MRX98_09830</name>
</gene>
<dbReference type="NCBIfam" id="NF037995">
    <property type="entry name" value="TRAP_S1"/>
    <property type="match status" value="1"/>
</dbReference>
<dbReference type="Pfam" id="PF03480">
    <property type="entry name" value="DctP"/>
    <property type="match status" value="1"/>
</dbReference>
<dbReference type="PANTHER" id="PTHR33376:SF5">
    <property type="entry name" value="EXTRACYTOPLASMIC SOLUTE RECEPTOR PROTEIN"/>
    <property type="match status" value="1"/>
</dbReference>
<keyword evidence="1 2" id="KW-0732">Signal</keyword>
<dbReference type="SUPFAM" id="SSF53850">
    <property type="entry name" value="Periplasmic binding protein-like II"/>
    <property type="match status" value="1"/>
</dbReference>
<organism evidence="3 4">
    <name type="scientific">Desulfatitalea alkaliphila</name>
    <dbReference type="NCBI Taxonomy" id="2929485"/>
    <lineage>
        <taxon>Bacteria</taxon>
        <taxon>Pseudomonadati</taxon>
        <taxon>Thermodesulfobacteriota</taxon>
        <taxon>Desulfobacteria</taxon>
        <taxon>Desulfobacterales</taxon>
        <taxon>Desulfosarcinaceae</taxon>
        <taxon>Desulfatitalea</taxon>
    </lineage>
</organism>
<accession>A0AA41R1R1</accession>
<feature type="chain" id="PRO_5041367501" evidence="2">
    <location>
        <begin position="26"/>
        <end position="353"/>
    </location>
</feature>
<comment type="caution">
    <text evidence="3">The sequence shown here is derived from an EMBL/GenBank/DDBJ whole genome shotgun (WGS) entry which is preliminary data.</text>
</comment>
<dbReference type="EMBL" id="JALJRB010000009">
    <property type="protein sequence ID" value="MCJ8500869.1"/>
    <property type="molecule type" value="Genomic_DNA"/>
</dbReference>
<evidence type="ECO:0000313" key="3">
    <source>
        <dbReference type="EMBL" id="MCJ8500869.1"/>
    </source>
</evidence>
<dbReference type="PANTHER" id="PTHR33376">
    <property type="match status" value="1"/>
</dbReference>
<dbReference type="InterPro" id="IPR038404">
    <property type="entry name" value="TRAP_DctP_sf"/>
</dbReference>
<dbReference type="InterPro" id="IPR018389">
    <property type="entry name" value="DctP_fam"/>
</dbReference>
<dbReference type="GO" id="GO:0055085">
    <property type="term" value="P:transmembrane transport"/>
    <property type="evidence" value="ECO:0007669"/>
    <property type="project" value="InterPro"/>
</dbReference>
<keyword evidence="4" id="KW-1185">Reference proteome</keyword>
<proteinExistence type="predicted"/>
<dbReference type="AlphaFoldDB" id="A0AA41R1R1"/>
<protein>
    <submittedName>
        <fullName evidence="3">TRAP transporter substrate-binding protein DctP</fullName>
    </submittedName>
</protein>
<dbReference type="Gene3D" id="3.40.190.170">
    <property type="entry name" value="Bacterial extracellular solute-binding protein, family 7"/>
    <property type="match status" value="1"/>
</dbReference>